<dbReference type="Proteomes" id="UP001597351">
    <property type="component" value="Unassembled WGS sequence"/>
</dbReference>
<keyword evidence="10" id="KW-1185">Reference proteome</keyword>
<dbReference type="PANTHER" id="PTHR34979">
    <property type="entry name" value="INNER MEMBRANE PROTEIN YGAZ"/>
    <property type="match status" value="1"/>
</dbReference>
<dbReference type="EMBL" id="JBHUGD010000001">
    <property type="protein sequence ID" value="MFD1945371.1"/>
    <property type="molecule type" value="Genomic_DNA"/>
</dbReference>
<dbReference type="Pfam" id="PF03591">
    <property type="entry name" value="AzlC"/>
    <property type="match status" value="1"/>
</dbReference>
<accession>A0ABW4TK24</accession>
<feature type="transmembrane region" description="Helical" evidence="8">
    <location>
        <begin position="133"/>
        <end position="150"/>
    </location>
</feature>
<protein>
    <submittedName>
        <fullName evidence="9">AzlC family ABC transporter permease</fullName>
    </submittedName>
</protein>
<reference evidence="10" key="1">
    <citation type="journal article" date="2019" name="Int. J. Syst. Evol. Microbiol.">
        <title>The Global Catalogue of Microorganisms (GCM) 10K type strain sequencing project: providing services to taxonomists for standard genome sequencing and annotation.</title>
        <authorList>
            <consortium name="The Broad Institute Genomics Platform"/>
            <consortium name="The Broad Institute Genome Sequencing Center for Infectious Disease"/>
            <person name="Wu L."/>
            <person name="Ma J."/>
        </authorList>
    </citation>
    <scope>NUCLEOTIDE SEQUENCE [LARGE SCALE GENOMIC DNA]</scope>
    <source>
        <strain evidence="10">CGMCC 1.12477</strain>
    </source>
</reference>
<evidence type="ECO:0000256" key="1">
    <source>
        <dbReference type="ARBA" id="ARBA00004651"/>
    </source>
</evidence>
<evidence type="ECO:0000256" key="2">
    <source>
        <dbReference type="ARBA" id="ARBA00010735"/>
    </source>
</evidence>
<sequence>MGDSFRRGLRLGVPYAAVATVLSMSFGVLAVQVGFTPLQAIATSALVFGGSAQFASLAIVGAGGGIPAALGAATLMHSRFLAMGIAMASSLKGGPLRRALEGQATVDSSWATGSRGDGTFDRGLVFGMTAPQYVGWVLGTAAGAYGGGLVGDPEALGLDALFPTFFIGILIADLRRPRARVAAVLGGAVALALVPFTPPGVPVLAASLGALVGLARPGARPAGEEAA</sequence>
<keyword evidence="4" id="KW-1003">Cell membrane</keyword>
<gene>
    <name evidence="9" type="ORF">ACFSDE_01100</name>
</gene>
<feature type="transmembrane region" description="Helical" evidence="8">
    <location>
        <begin position="181"/>
        <end position="198"/>
    </location>
</feature>
<keyword evidence="3" id="KW-0813">Transport</keyword>
<feature type="transmembrane region" description="Helical" evidence="8">
    <location>
        <begin position="156"/>
        <end position="174"/>
    </location>
</feature>
<dbReference type="InterPro" id="IPR011606">
    <property type="entry name" value="Brnchd-chn_aa_trnsp_permease"/>
</dbReference>
<feature type="transmembrane region" description="Helical" evidence="8">
    <location>
        <begin position="55"/>
        <end position="75"/>
    </location>
</feature>
<keyword evidence="7 8" id="KW-0472">Membrane</keyword>
<evidence type="ECO:0000313" key="10">
    <source>
        <dbReference type="Proteomes" id="UP001597351"/>
    </source>
</evidence>
<proteinExistence type="inferred from homology"/>
<evidence type="ECO:0000256" key="5">
    <source>
        <dbReference type="ARBA" id="ARBA00022692"/>
    </source>
</evidence>
<dbReference type="PANTHER" id="PTHR34979:SF1">
    <property type="entry name" value="INNER MEMBRANE PROTEIN YGAZ"/>
    <property type="match status" value="1"/>
</dbReference>
<evidence type="ECO:0000256" key="4">
    <source>
        <dbReference type="ARBA" id="ARBA00022475"/>
    </source>
</evidence>
<comment type="subcellular location">
    <subcellularLocation>
        <location evidence="1">Cell membrane</location>
        <topology evidence="1">Multi-pass membrane protein</topology>
    </subcellularLocation>
</comment>
<comment type="similarity">
    <text evidence="2">Belongs to the AzlC family.</text>
</comment>
<keyword evidence="5 8" id="KW-0812">Transmembrane</keyword>
<dbReference type="RefSeq" id="WP_343915738.1">
    <property type="nucleotide sequence ID" value="NZ_BAAAJT010000002.1"/>
</dbReference>
<evidence type="ECO:0000313" key="9">
    <source>
        <dbReference type="EMBL" id="MFD1945371.1"/>
    </source>
</evidence>
<evidence type="ECO:0000256" key="3">
    <source>
        <dbReference type="ARBA" id="ARBA00022448"/>
    </source>
</evidence>
<comment type="caution">
    <text evidence="9">The sequence shown here is derived from an EMBL/GenBank/DDBJ whole genome shotgun (WGS) entry which is preliminary data.</text>
</comment>
<keyword evidence="6 8" id="KW-1133">Transmembrane helix</keyword>
<evidence type="ECO:0000256" key="8">
    <source>
        <dbReference type="SAM" id="Phobius"/>
    </source>
</evidence>
<name>A0ABW4TK24_9ACTN</name>
<evidence type="ECO:0000256" key="7">
    <source>
        <dbReference type="ARBA" id="ARBA00023136"/>
    </source>
</evidence>
<evidence type="ECO:0000256" key="6">
    <source>
        <dbReference type="ARBA" id="ARBA00022989"/>
    </source>
</evidence>
<organism evidence="9 10">
    <name type="scientific">Nocardioides aestuarii</name>
    <dbReference type="NCBI Taxonomy" id="252231"/>
    <lineage>
        <taxon>Bacteria</taxon>
        <taxon>Bacillati</taxon>
        <taxon>Actinomycetota</taxon>
        <taxon>Actinomycetes</taxon>
        <taxon>Propionibacteriales</taxon>
        <taxon>Nocardioidaceae</taxon>
        <taxon>Nocardioides</taxon>
    </lineage>
</organism>
<feature type="transmembrane region" description="Helical" evidence="8">
    <location>
        <begin position="12"/>
        <end position="35"/>
    </location>
</feature>